<dbReference type="Ensembl" id="ENSECRT00000017562.1">
    <property type="protein sequence ID" value="ENSECRP00000017232.1"/>
    <property type="gene ID" value="ENSECRG00000011477.1"/>
</dbReference>
<evidence type="ECO:0000256" key="3">
    <source>
        <dbReference type="ARBA" id="ARBA00022989"/>
    </source>
</evidence>
<evidence type="ECO:0000256" key="1">
    <source>
        <dbReference type="ARBA" id="ARBA00004370"/>
    </source>
</evidence>
<feature type="domain" description="Ig-like" evidence="7">
    <location>
        <begin position="102"/>
        <end position="181"/>
    </location>
</feature>
<reference evidence="8" key="2">
    <citation type="submission" date="2025-08" db="UniProtKB">
        <authorList>
            <consortium name="Ensembl"/>
        </authorList>
    </citation>
    <scope>IDENTIFICATION</scope>
</reference>
<dbReference type="CDD" id="cd00099">
    <property type="entry name" value="IgV"/>
    <property type="match status" value="1"/>
</dbReference>
<reference evidence="8" key="1">
    <citation type="submission" date="2021-06" db="EMBL/GenBank/DDBJ databases">
        <authorList>
            <consortium name="Wellcome Sanger Institute Data Sharing"/>
        </authorList>
    </citation>
    <scope>NUCLEOTIDE SEQUENCE [LARGE SCALE GENOMIC DNA]</scope>
</reference>
<name>A0A8C4SI38_ERPCA</name>
<evidence type="ECO:0000256" key="5">
    <source>
        <dbReference type="ARBA" id="ARBA00023170"/>
    </source>
</evidence>
<keyword evidence="4" id="KW-0472">Membrane</keyword>
<dbReference type="GO" id="GO:0016020">
    <property type="term" value="C:membrane"/>
    <property type="evidence" value="ECO:0007669"/>
    <property type="project" value="UniProtKB-SubCell"/>
</dbReference>
<keyword evidence="2" id="KW-0812">Transmembrane</keyword>
<dbReference type="SUPFAM" id="SSF48726">
    <property type="entry name" value="Immunoglobulin"/>
    <property type="match status" value="2"/>
</dbReference>
<keyword evidence="9" id="KW-1185">Reference proteome</keyword>
<keyword evidence="6" id="KW-0393">Immunoglobulin domain</keyword>
<dbReference type="Pfam" id="PF07686">
    <property type="entry name" value="V-set"/>
    <property type="match status" value="1"/>
</dbReference>
<keyword evidence="5" id="KW-0675">Receptor</keyword>
<dbReference type="InterPro" id="IPR051117">
    <property type="entry name" value="TRG_var/const_region"/>
</dbReference>
<evidence type="ECO:0000256" key="4">
    <source>
        <dbReference type="ARBA" id="ARBA00023136"/>
    </source>
</evidence>
<comment type="subcellular location">
    <subcellularLocation>
        <location evidence="1">Membrane</location>
    </subcellularLocation>
</comment>
<dbReference type="PROSITE" id="PS50835">
    <property type="entry name" value="IG_LIKE"/>
    <property type="match status" value="1"/>
</dbReference>
<dbReference type="AlphaFoldDB" id="A0A8C4SI38"/>
<dbReference type="Proteomes" id="UP000694620">
    <property type="component" value="Chromosome 12"/>
</dbReference>
<keyword evidence="3" id="KW-1133">Transmembrane helix</keyword>
<dbReference type="PANTHER" id="PTHR19256">
    <property type="entry name" value="T-CELL RECEPTOR GAMMA CHAIN"/>
    <property type="match status" value="1"/>
</dbReference>
<evidence type="ECO:0000313" key="9">
    <source>
        <dbReference type="Proteomes" id="UP000694620"/>
    </source>
</evidence>
<dbReference type="SMART" id="SM00406">
    <property type="entry name" value="IGv"/>
    <property type="match status" value="1"/>
</dbReference>
<evidence type="ECO:0000256" key="2">
    <source>
        <dbReference type="ARBA" id="ARBA00022692"/>
    </source>
</evidence>
<accession>A0A8C4SI38</accession>
<evidence type="ECO:0000313" key="8">
    <source>
        <dbReference type="Ensembl" id="ENSECRP00000017232.1"/>
    </source>
</evidence>
<sequence>DAQWSPSSLAVPYIGMIPSHLKVINWLKQVPGSPPQHILYFYHSWSSPTDYGTGFSSSRFTSKAQGKTDYQLIISNAEASDSAIYFCQTWDDSSRKANLPPPSVTIIPQVPENLADSDTVTLVCIANKLSVSLADLKWTSDGTEVTNKTYSISSYLSITGREWKADKVYVCTQVQYSKCSE</sequence>
<dbReference type="InterPro" id="IPR007110">
    <property type="entry name" value="Ig-like_dom"/>
</dbReference>
<reference evidence="8" key="3">
    <citation type="submission" date="2025-09" db="UniProtKB">
        <authorList>
            <consortium name="Ensembl"/>
        </authorList>
    </citation>
    <scope>IDENTIFICATION</scope>
</reference>
<evidence type="ECO:0000259" key="7">
    <source>
        <dbReference type="PROSITE" id="PS50835"/>
    </source>
</evidence>
<dbReference type="PANTHER" id="PTHR19256:SF65">
    <property type="entry name" value="T CELL RECEPTOR GAMMA CONSTANT 1-RELATED"/>
    <property type="match status" value="1"/>
</dbReference>
<evidence type="ECO:0000256" key="6">
    <source>
        <dbReference type="ARBA" id="ARBA00023319"/>
    </source>
</evidence>
<dbReference type="Pfam" id="PF07654">
    <property type="entry name" value="C1-set"/>
    <property type="match status" value="1"/>
</dbReference>
<protein>
    <recommendedName>
        <fullName evidence="7">Ig-like domain-containing protein</fullName>
    </recommendedName>
</protein>
<dbReference type="InterPro" id="IPR013106">
    <property type="entry name" value="Ig_V-set"/>
</dbReference>
<proteinExistence type="predicted"/>
<dbReference type="InterPro" id="IPR036179">
    <property type="entry name" value="Ig-like_dom_sf"/>
</dbReference>
<dbReference type="GeneTree" id="ENSGT00940000163891"/>
<dbReference type="Gene3D" id="2.60.40.10">
    <property type="entry name" value="Immunoglobulins"/>
    <property type="match status" value="2"/>
</dbReference>
<dbReference type="InterPro" id="IPR003597">
    <property type="entry name" value="Ig_C1-set"/>
</dbReference>
<dbReference type="InterPro" id="IPR013783">
    <property type="entry name" value="Ig-like_fold"/>
</dbReference>
<organism evidence="8 9">
    <name type="scientific">Erpetoichthys calabaricus</name>
    <name type="common">Rope fish</name>
    <name type="synonym">Calamoichthys calabaricus</name>
    <dbReference type="NCBI Taxonomy" id="27687"/>
    <lineage>
        <taxon>Eukaryota</taxon>
        <taxon>Metazoa</taxon>
        <taxon>Chordata</taxon>
        <taxon>Craniata</taxon>
        <taxon>Vertebrata</taxon>
        <taxon>Euteleostomi</taxon>
        <taxon>Actinopterygii</taxon>
        <taxon>Polypteriformes</taxon>
        <taxon>Polypteridae</taxon>
        <taxon>Erpetoichthys</taxon>
    </lineage>
</organism>